<dbReference type="RefSeq" id="WP_133064518.1">
    <property type="nucleotide sequence ID" value="NZ_MSPP01000003.1"/>
</dbReference>
<accession>A0A251WXP0</accession>
<evidence type="ECO:0000313" key="2">
    <source>
        <dbReference type="Proteomes" id="UP000194664"/>
    </source>
</evidence>
<protein>
    <submittedName>
        <fullName evidence="1">Uncharacterized protein</fullName>
    </submittedName>
</protein>
<sequence>MSFWIDWYEGMLEGRAPDWELWRRIAEIDNDEWDSGPEAVASEIERIKDELADERAAEWIPQAKSVIARAETLAPLAKLQAQVIEDTLTAIVKQLDSTDKVPDELEPVDRLRSKLIGLSIELAATKSEEDKAKVVAQIIREMYLTIRELNDRLNKSRSWAERHPWKAGIISGTAVTALGGIVTGVAMSFLGGADTEAQQVINYTYNNEIQLCTADGLHEPAEIPEIVDT</sequence>
<name>A0A251WXP0_9RHOB</name>
<dbReference type="OrthoDB" id="7877008at2"/>
<dbReference type="Proteomes" id="UP000194664">
    <property type="component" value="Unassembled WGS sequence"/>
</dbReference>
<evidence type="ECO:0000313" key="1">
    <source>
        <dbReference type="EMBL" id="OUD09051.1"/>
    </source>
</evidence>
<dbReference type="EMBL" id="MSPP01000003">
    <property type="protein sequence ID" value="OUD09051.1"/>
    <property type="molecule type" value="Genomic_DNA"/>
</dbReference>
<keyword evidence="2" id="KW-1185">Reference proteome</keyword>
<proteinExistence type="predicted"/>
<gene>
    <name evidence="1" type="ORF">BVC71_10075</name>
</gene>
<comment type="caution">
    <text evidence="1">The sequence shown here is derived from an EMBL/GenBank/DDBJ whole genome shotgun (WGS) entry which is preliminary data.</text>
</comment>
<reference evidence="1 2" key="1">
    <citation type="submission" date="2016-12" db="EMBL/GenBank/DDBJ databases">
        <title>The draft genome sequence of HSLHS2.</title>
        <authorList>
            <person name="Hu D."/>
            <person name="Wang L."/>
            <person name="Shao Z."/>
        </authorList>
    </citation>
    <scope>NUCLEOTIDE SEQUENCE [LARGE SCALE GENOMIC DNA]</scope>
    <source>
        <strain evidence="1">MCCC 1A06712</strain>
    </source>
</reference>
<dbReference type="AlphaFoldDB" id="A0A251WXP0"/>
<organism evidence="1 2">
    <name type="scientific">Marivivens niveibacter</name>
    <dbReference type="NCBI Taxonomy" id="1930667"/>
    <lineage>
        <taxon>Bacteria</taxon>
        <taxon>Pseudomonadati</taxon>
        <taxon>Pseudomonadota</taxon>
        <taxon>Alphaproteobacteria</taxon>
        <taxon>Rhodobacterales</taxon>
        <taxon>Paracoccaceae</taxon>
        <taxon>Marivivens group</taxon>
        <taxon>Marivivens</taxon>
    </lineage>
</organism>